<accession>A0A9J6C0E2</accession>
<reference evidence="1" key="1">
    <citation type="submission" date="2021-03" db="EMBL/GenBank/DDBJ databases">
        <title>Chromosome level genome of the anhydrobiotic midge Polypedilum vanderplanki.</title>
        <authorList>
            <person name="Yoshida Y."/>
            <person name="Kikawada T."/>
            <person name="Gusev O."/>
        </authorList>
    </citation>
    <scope>NUCLEOTIDE SEQUENCE</scope>
    <source>
        <strain evidence="1">NIAS01</strain>
        <tissue evidence="1">Whole body or cell culture</tissue>
    </source>
</reference>
<name>A0A9J6C0E2_POLVA</name>
<evidence type="ECO:0000313" key="1">
    <source>
        <dbReference type="EMBL" id="KAG5675620.1"/>
    </source>
</evidence>
<protein>
    <submittedName>
        <fullName evidence="1">Uncharacterized protein</fullName>
    </submittedName>
</protein>
<dbReference type="EMBL" id="JADBJN010000002">
    <property type="protein sequence ID" value="KAG5675620.1"/>
    <property type="molecule type" value="Genomic_DNA"/>
</dbReference>
<evidence type="ECO:0000313" key="2">
    <source>
        <dbReference type="Proteomes" id="UP001107558"/>
    </source>
</evidence>
<proteinExistence type="predicted"/>
<dbReference type="AlphaFoldDB" id="A0A9J6C0E2"/>
<comment type="caution">
    <text evidence="1">The sequence shown here is derived from an EMBL/GenBank/DDBJ whole genome shotgun (WGS) entry which is preliminary data.</text>
</comment>
<dbReference type="Proteomes" id="UP001107558">
    <property type="component" value="Chromosome 2"/>
</dbReference>
<organism evidence="1 2">
    <name type="scientific">Polypedilum vanderplanki</name>
    <name type="common">Sleeping chironomid midge</name>
    <dbReference type="NCBI Taxonomy" id="319348"/>
    <lineage>
        <taxon>Eukaryota</taxon>
        <taxon>Metazoa</taxon>
        <taxon>Ecdysozoa</taxon>
        <taxon>Arthropoda</taxon>
        <taxon>Hexapoda</taxon>
        <taxon>Insecta</taxon>
        <taxon>Pterygota</taxon>
        <taxon>Neoptera</taxon>
        <taxon>Endopterygota</taxon>
        <taxon>Diptera</taxon>
        <taxon>Nematocera</taxon>
        <taxon>Chironomoidea</taxon>
        <taxon>Chironomidae</taxon>
        <taxon>Chironominae</taxon>
        <taxon>Polypedilum</taxon>
        <taxon>Polypedilum</taxon>
    </lineage>
</organism>
<gene>
    <name evidence="1" type="ORF">PVAND_005509</name>
</gene>
<keyword evidence="2" id="KW-1185">Reference proteome</keyword>
<sequence>MFNTSYLNNIRTPLPEDDIVLVNRSLFQLSEISQSFINIFNMELTFKNQSEMEYYLQRNEEQKFRGHYACLSHLTFFPKVSIPNIVQVACQPTKASRVLDWHVVVVSRIGNMGLIFEPNFVESFPHRINQMSYKTKIRAVLEKLGLKPGMRINTRLFVGGGGNYYAQCRSLCFKFIKSFVQRYSQLDDPNQINQQLFFGNYPYKEVTW</sequence>